<feature type="compositionally biased region" description="Basic residues" evidence="1">
    <location>
        <begin position="48"/>
        <end position="65"/>
    </location>
</feature>
<dbReference type="EMBL" id="UAVL01000021">
    <property type="protein sequence ID" value="SQA65314.1"/>
    <property type="molecule type" value="Genomic_DNA"/>
</dbReference>
<proteinExistence type="predicted"/>
<evidence type="ECO:0000313" key="3">
    <source>
        <dbReference type="EMBL" id="SQA65314.1"/>
    </source>
</evidence>
<organism evidence="3 4">
    <name type="scientific">Yokenella regensburgei</name>
    <dbReference type="NCBI Taxonomy" id="158877"/>
    <lineage>
        <taxon>Bacteria</taxon>
        <taxon>Pseudomonadati</taxon>
        <taxon>Pseudomonadota</taxon>
        <taxon>Gammaproteobacteria</taxon>
        <taxon>Enterobacterales</taxon>
        <taxon>Enterobacteriaceae</taxon>
        <taxon>Yokenella</taxon>
    </lineage>
</organism>
<feature type="chain" id="PRO_5044309549" description="Acid resistance repetitive basic protein Asr" evidence="2">
    <location>
        <begin position="23"/>
        <end position="71"/>
    </location>
</feature>
<keyword evidence="2" id="KW-0732">Signal</keyword>
<protein>
    <recommendedName>
        <fullName evidence="5">Acid resistance repetitive basic protein Asr</fullName>
    </recommendedName>
</protein>
<evidence type="ECO:0008006" key="5">
    <source>
        <dbReference type="Google" id="ProtNLM"/>
    </source>
</evidence>
<evidence type="ECO:0000313" key="4">
    <source>
        <dbReference type="Proteomes" id="UP000251313"/>
    </source>
</evidence>
<dbReference type="AlphaFoldDB" id="A0AB38G1V2"/>
<sequence>MSKLSGVLLGDTLSLFAAGSFASEPVSPLSQTIQHAQSTTVKSEATKATKKHAKKKAVRKAKKKAVSTLVK</sequence>
<gene>
    <name evidence="3" type="ORF">NCTC11967_04342</name>
</gene>
<feature type="region of interest" description="Disordered" evidence="1">
    <location>
        <begin position="33"/>
        <end position="71"/>
    </location>
</feature>
<feature type="signal peptide" evidence="2">
    <location>
        <begin position="1"/>
        <end position="22"/>
    </location>
</feature>
<evidence type="ECO:0000256" key="1">
    <source>
        <dbReference type="SAM" id="MobiDB-lite"/>
    </source>
</evidence>
<name>A0AB38G1V2_9ENTR</name>
<comment type="caution">
    <text evidence="3">The sequence shown here is derived from an EMBL/GenBank/DDBJ whole genome shotgun (WGS) entry which is preliminary data.</text>
</comment>
<dbReference type="Proteomes" id="UP000251313">
    <property type="component" value="Unassembled WGS sequence"/>
</dbReference>
<feature type="compositionally biased region" description="Polar residues" evidence="1">
    <location>
        <begin position="33"/>
        <end position="43"/>
    </location>
</feature>
<evidence type="ECO:0000256" key="2">
    <source>
        <dbReference type="SAM" id="SignalP"/>
    </source>
</evidence>
<reference evidence="3 4" key="1">
    <citation type="submission" date="2018-06" db="EMBL/GenBank/DDBJ databases">
        <authorList>
            <consortium name="Pathogen Informatics"/>
            <person name="Doyle S."/>
        </authorList>
    </citation>
    <scope>NUCLEOTIDE SEQUENCE [LARGE SCALE GENOMIC DNA]</scope>
    <source>
        <strain evidence="3 4">NCTC11967</strain>
    </source>
</reference>
<accession>A0AB38G1V2</accession>